<reference evidence="3 4" key="1">
    <citation type="submission" date="2018-08" db="EMBL/GenBank/DDBJ databases">
        <title>A genome reference for cultivated species of the human gut microbiota.</title>
        <authorList>
            <person name="Zou Y."/>
            <person name="Xue W."/>
            <person name="Luo G."/>
        </authorList>
    </citation>
    <scope>NUCLEOTIDE SEQUENCE [LARGE SCALE GENOMIC DNA]</scope>
    <source>
        <strain evidence="3 4">OF01-2LB</strain>
    </source>
</reference>
<dbReference type="Gene3D" id="3.20.20.80">
    <property type="entry name" value="Glycosidases"/>
    <property type="match status" value="1"/>
</dbReference>
<dbReference type="CDD" id="cd06414">
    <property type="entry name" value="GH25_LytC-like"/>
    <property type="match status" value="1"/>
</dbReference>
<feature type="region of interest" description="Disordered" evidence="2">
    <location>
        <begin position="280"/>
        <end position="300"/>
    </location>
</feature>
<dbReference type="PANTHER" id="PTHR34135:SF2">
    <property type="entry name" value="LYSOZYME"/>
    <property type="match status" value="1"/>
</dbReference>
<dbReference type="OrthoDB" id="9765879at2"/>
<gene>
    <name evidence="3" type="ORF">DXA38_03520</name>
</gene>
<dbReference type="InterPro" id="IPR002053">
    <property type="entry name" value="Glyco_hydro_25"/>
</dbReference>
<dbReference type="InterPro" id="IPR017853">
    <property type="entry name" value="GH"/>
</dbReference>
<comment type="similarity">
    <text evidence="1">Belongs to the glycosyl hydrolase 25 family.</text>
</comment>
<dbReference type="GO" id="GO:0003796">
    <property type="term" value="F:lysozyme activity"/>
    <property type="evidence" value="ECO:0007669"/>
    <property type="project" value="InterPro"/>
</dbReference>
<dbReference type="GO" id="GO:0016052">
    <property type="term" value="P:carbohydrate catabolic process"/>
    <property type="evidence" value="ECO:0007669"/>
    <property type="project" value="TreeGrafter"/>
</dbReference>
<accession>A0A3E2W230</accession>
<dbReference type="GO" id="GO:0009253">
    <property type="term" value="P:peptidoglycan catabolic process"/>
    <property type="evidence" value="ECO:0007669"/>
    <property type="project" value="InterPro"/>
</dbReference>
<name>A0A3E2W230_CLOIN</name>
<dbReference type="EMBL" id="QVEV01000003">
    <property type="protein sequence ID" value="RGC18151.1"/>
    <property type="molecule type" value="Genomic_DNA"/>
</dbReference>
<evidence type="ECO:0000256" key="2">
    <source>
        <dbReference type="SAM" id="MobiDB-lite"/>
    </source>
</evidence>
<protein>
    <submittedName>
        <fullName evidence="3">Endolysin</fullName>
    </submittedName>
</protein>
<dbReference type="PANTHER" id="PTHR34135">
    <property type="entry name" value="LYSOZYME"/>
    <property type="match status" value="1"/>
</dbReference>
<sequence>MRRLGIDVSEHNGVLDWDAIKKGGIEFAIIRSSWGHFEEDKQFRRNVRECERVRMPYGLYHYSYVANDAQMKEEASGFIRLCKSCKPSYPCYIDMEDADGWKRRNGVSDAMNVETCYYTCRELEKAGFYSGIYANLDWLTNRINSSRLNRFDKWVAQWASVNTYRKPYGMWQFTSDGSIHGYNGRMDLDYAYKDYPAIMKEKGLNGYGKKPDQPKPDPKPEPKPNPPKNPKYKVGTPVTYTGLWTQANGGNWYPRRLLAVKEGIITRILKGAEHPYLINDGTGWTNDRAIDDEPTRPSGY</sequence>
<dbReference type="SUPFAM" id="SSF51445">
    <property type="entry name" value="(Trans)glycosidases"/>
    <property type="match status" value="1"/>
</dbReference>
<dbReference type="PROSITE" id="PS51904">
    <property type="entry name" value="GLYCOSYL_HYDROL_F25_2"/>
    <property type="match status" value="1"/>
</dbReference>
<dbReference type="Proteomes" id="UP000260025">
    <property type="component" value="Unassembled WGS sequence"/>
</dbReference>
<dbReference type="Pfam" id="PF01183">
    <property type="entry name" value="Glyco_hydro_25"/>
    <property type="match status" value="1"/>
</dbReference>
<feature type="region of interest" description="Disordered" evidence="2">
    <location>
        <begin position="203"/>
        <end position="234"/>
    </location>
</feature>
<proteinExistence type="inferred from homology"/>
<evidence type="ECO:0000256" key="1">
    <source>
        <dbReference type="ARBA" id="ARBA00010646"/>
    </source>
</evidence>
<evidence type="ECO:0000313" key="4">
    <source>
        <dbReference type="Proteomes" id="UP000260025"/>
    </source>
</evidence>
<dbReference type="RefSeq" id="WP_117442108.1">
    <property type="nucleotide sequence ID" value="NZ_JAJFEN010000011.1"/>
</dbReference>
<evidence type="ECO:0000313" key="3">
    <source>
        <dbReference type="EMBL" id="RGC18151.1"/>
    </source>
</evidence>
<feature type="compositionally biased region" description="Basic and acidic residues" evidence="2">
    <location>
        <begin position="203"/>
        <end position="222"/>
    </location>
</feature>
<dbReference type="GO" id="GO:0016998">
    <property type="term" value="P:cell wall macromolecule catabolic process"/>
    <property type="evidence" value="ECO:0007669"/>
    <property type="project" value="InterPro"/>
</dbReference>
<feature type="compositionally biased region" description="Basic and acidic residues" evidence="2">
    <location>
        <begin position="288"/>
        <end position="300"/>
    </location>
</feature>
<comment type="caution">
    <text evidence="3">The sequence shown here is derived from an EMBL/GenBank/DDBJ whole genome shotgun (WGS) entry which is preliminary data.</text>
</comment>
<organism evidence="3 4">
    <name type="scientific">Clostridium innocuum</name>
    <dbReference type="NCBI Taxonomy" id="1522"/>
    <lineage>
        <taxon>Bacteria</taxon>
        <taxon>Bacillati</taxon>
        <taxon>Bacillota</taxon>
        <taxon>Clostridia</taxon>
        <taxon>Eubacteriales</taxon>
        <taxon>Clostridiaceae</taxon>
        <taxon>Clostridium</taxon>
    </lineage>
</organism>
<dbReference type="AlphaFoldDB" id="A0A3E2W230"/>